<feature type="transmembrane region" description="Helical" evidence="14">
    <location>
        <begin position="26"/>
        <end position="44"/>
    </location>
</feature>
<evidence type="ECO:0000256" key="13">
    <source>
        <dbReference type="ARBA" id="ARBA00023136"/>
    </source>
</evidence>
<keyword evidence="5 14" id="KW-0812">Transmembrane</keyword>
<protein>
    <recommendedName>
        <fullName evidence="14">Zinc metalloprotease</fullName>
    </recommendedName>
</protein>
<dbReference type="InterPro" id="IPR016483">
    <property type="entry name" value="UCP006404_Pept_M50_CBS"/>
</dbReference>
<keyword evidence="10 14" id="KW-1133">Transmembrane helix</keyword>
<evidence type="ECO:0000256" key="14">
    <source>
        <dbReference type="PIRNR" id="PIRNR006404"/>
    </source>
</evidence>
<feature type="transmembrane region" description="Helical" evidence="14">
    <location>
        <begin position="145"/>
        <end position="170"/>
    </location>
</feature>
<dbReference type="GO" id="GO:0008237">
    <property type="term" value="F:metallopeptidase activity"/>
    <property type="evidence" value="ECO:0007669"/>
    <property type="project" value="UniProtKB-UniRule"/>
</dbReference>
<keyword evidence="13 14" id="KW-0472">Membrane</keyword>
<feature type="binding site" evidence="16">
    <location>
        <position position="74"/>
    </location>
    <ligand>
        <name>Zn(2+)</name>
        <dbReference type="ChEBI" id="CHEBI:29105"/>
        <note>catalytic</note>
    </ligand>
</feature>
<comment type="cofactor">
    <cofactor evidence="14 16">
        <name>Zn(2+)</name>
        <dbReference type="ChEBI" id="CHEBI:29105"/>
    </cofactor>
    <text evidence="14 16">Binds 1 zinc ion per subunit.</text>
</comment>
<dbReference type="GO" id="GO:0046872">
    <property type="term" value="F:metal ion binding"/>
    <property type="evidence" value="ECO:0007669"/>
    <property type="project" value="UniProtKB-UniRule"/>
</dbReference>
<dbReference type="PROSITE" id="PS51371">
    <property type="entry name" value="CBS"/>
    <property type="match status" value="1"/>
</dbReference>
<sequence>MNRVKINNQSGLHLFNLVGFEVRLDWSWFFLAVLVTWTLAVGYFPFRFPNLSQSTYWIMGVAGTIGLFFSIVLHELCHSLVGRFYGIPIAGITLFIFGGIAKMRDMPPNPKSEFFMAIVGPLFSIGLAYTLFLVLQVALSFKWQIPIVGVIVYLSMINLMLGIFNLLPGFPLDGGRVFRAILWWWKDDLKWATKIACRGGVVLGLSMIILGIMQFLLGAVIAGLWLFVLGFFIERMSKVSYEQVLIRDIFRNEPIKKYAKQNPISVKSNLTIDELMTKYFYLYYHKLYPVVDKEELVGCIFLNDIKPIAKEKWSSLRVRDLMRECSSDVFIDGNMKVIEVLQIMNTQNITRMIITDKQSLYGIITLKDLLDVISLRMAFEEEV</sequence>
<feature type="transmembrane region" description="Helical" evidence="14">
    <location>
        <begin position="114"/>
        <end position="139"/>
    </location>
</feature>
<dbReference type="PANTHER" id="PTHR39188:SF3">
    <property type="entry name" value="STAGE IV SPORULATION PROTEIN FB"/>
    <property type="match status" value="1"/>
</dbReference>
<feature type="binding site" evidence="16">
    <location>
        <position position="173"/>
    </location>
    <ligand>
        <name>Zn(2+)</name>
        <dbReference type="ChEBI" id="CHEBI:29105"/>
        <note>catalytic</note>
    </ligand>
</feature>
<dbReference type="CDD" id="cd06164">
    <property type="entry name" value="S2P-M50_SpoIVFB_CBS"/>
    <property type="match status" value="1"/>
</dbReference>
<keyword evidence="3 14" id="KW-1003">Cell membrane</keyword>
<evidence type="ECO:0000256" key="2">
    <source>
        <dbReference type="ARBA" id="ARBA00007931"/>
    </source>
</evidence>
<keyword evidence="9 14" id="KW-0862">Zinc</keyword>
<dbReference type="InterPro" id="IPR008915">
    <property type="entry name" value="Peptidase_M50"/>
</dbReference>
<comment type="subcellular location">
    <subcellularLocation>
        <location evidence="1 14">Cell membrane</location>
        <topology evidence="1 14">Multi-pass membrane protein</topology>
    </subcellularLocation>
</comment>
<feature type="transmembrane region" description="Helical" evidence="14">
    <location>
        <begin position="215"/>
        <end position="233"/>
    </location>
</feature>
<evidence type="ECO:0000256" key="3">
    <source>
        <dbReference type="ARBA" id="ARBA00022475"/>
    </source>
</evidence>
<dbReference type="OrthoDB" id="8772544at2"/>
<dbReference type="STRING" id="1498499.EP47_08510"/>
<dbReference type="GO" id="GO:0006508">
    <property type="term" value="P:proteolysis"/>
    <property type="evidence" value="ECO:0007669"/>
    <property type="project" value="UniProtKB-KW"/>
</dbReference>
<feature type="domain" description="CBS" evidence="18">
    <location>
        <begin position="322"/>
        <end position="381"/>
    </location>
</feature>
<reference evidence="19 20" key="1">
    <citation type="submission" date="2014-05" db="EMBL/GenBank/DDBJ databases">
        <authorList>
            <person name="Rizzardi K."/>
            <person name="Winiecka-Krusnell J."/>
            <person name="Ramliden M."/>
            <person name="Alm E."/>
            <person name="Andersson S."/>
            <person name="Byfors S."/>
        </authorList>
    </citation>
    <scope>NUCLEOTIDE SEQUENCE [LARGE SCALE GENOMIC DNA]</scope>
    <source>
        <strain evidence="19 20">LEGN</strain>
    </source>
</reference>
<dbReference type="EMBL" id="JNCF01000007">
    <property type="protein sequence ID" value="KGP63939.1"/>
    <property type="molecule type" value="Genomic_DNA"/>
</dbReference>
<dbReference type="RefSeq" id="WP_035887495.1">
    <property type="nucleotide sequence ID" value="NZ_JNCF01000007.1"/>
</dbReference>
<evidence type="ECO:0000256" key="6">
    <source>
        <dbReference type="ARBA" id="ARBA00022723"/>
    </source>
</evidence>
<dbReference type="Proteomes" id="UP000054422">
    <property type="component" value="Unassembled WGS sequence"/>
</dbReference>
<evidence type="ECO:0000256" key="16">
    <source>
        <dbReference type="PIRSR" id="PIRSR006404-2"/>
    </source>
</evidence>
<feature type="transmembrane region" description="Helical" evidence="14">
    <location>
        <begin position="85"/>
        <end position="102"/>
    </location>
</feature>
<proteinExistence type="inferred from homology"/>
<evidence type="ECO:0000256" key="11">
    <source>
        <dbReference type="ARBA" id="ARBA00023049"/>
    </source>
</evidence>
<keyword evidence="20" id="KW-1185">Reference proteome</keyword>
<dbReference type="PANTHER" id="PTHR39188">
    <property type="entry name" value="MEMBRANE-ASSOCIATED ZINC METALLOPROTEASE M50B"/>
    <property type="match status" value="1"/>
</dbReference>
<evidence type="ECO:0000313" key="20">
    <source>
        <dbReference type="Proteomes" id="UP000054422"/>
    </source>
</evidence>
<dbReference type="PIRSF" id="PIRSF006404">
    <property type="entry name" value="UCP006404_Pept_M50_CBS"/>
    <property type="match status" value="1"/>
</dbReference>
<evidence type="ECO:0000256" key="4">
    <source>
        <dbReference type="ARBA" id="ARBA00022670"/>
    </source>
</evidence>
<keyword evidence="7" id="KW-0677">Repeat</keyword>
<name>A0A0A2SX09_9GAMM</name>
<dbReference type="InterPro" id="IPR046342">
    <property type="entry name" value="CBS_dom_sf"/>
</dbReference>
<keyword evidence="8 14" id="KW-0378">Hydrolase</keyword>
<evidence type="ECO:0000256" key="1">
    <source>
        <dbReference type="ARBA" id="ARBA00004651"/>
    </source>
</evidence>
<comment type="caution">
    <text evidence="19">The sequence shown here is derived from an EMBL/GenBank/DDBJ whole genome shotgun (WGS) entry which is preliminary data.</text>
</comment>
<keyword evidence="4 14" id="KW-0645">Protease</keyword>
<gene>
    <name evidence="19" type="ORF">EP47_08510</name>
</gene>
<accession>A0A0A2SX09</accession>
<dbReference type="Pfam" id="PF00571">
    <property type="entry name" value="CBS"/>
    <property type="match status" value="2"/>
</dbReference>
<dbReference type="GO" id="GO:0005886">
    <property type="term" value="C:plasma membrane"/>
    <property type="evidence" value="ECO:0007669"/>
    <property type="project" value="UniProtKB-SubCell"/>
</dbReference>
<keyword evidence="6 14" id="KW-0479">Metal-binding</keyword>
<evidence type="ECO:0000256" key="7">
    <source>
        <dbReference type="ARBA" id="ARBA00022737"/>
    </source>
</evidence>
<evidence type="ECO:0000256" key="12">
    <source>
        <dbReference type="ARBA" id="ARBA00023122"/>
    </source>
</evidence>
<dbReference type="Pfam" id="PF02163">
    <property type="entry name" value="Peptidase_M50"/>
    <property type="match status" value="2"/>
</dbReference>
<dbReference type="SUPFAM" id="SSF54631">
    <property type="entry name" value="CBS-domain pair"/>
    <property type="match status" value="1"/>
</dbReference>
<evidence type="ECO:0000256" key="5">
    <source>
        <dbReference type="ARBA" id="ARBA00022692"/>
    </source>
</evidence>
<evidence type="ECO:0000256" key="15">
    <source>
        <dbReference type="PIRSR" id="PIRSR006404-1"/>
    </source>
</evidence>
<comment type="similarity">
    <text evidence="2 14">Belongs to the peptidase M50B family.</text>
</comment>
<feature type="binding site" evidence="16">
    <location>
        <position position="78"/>
    </location>
    <ligand>
        <name>Zn(2+)</name>
        <dbReference type="ChEBI" id="CHEBI:29105"/>
        <note>catalytic</note>
    </ligand>
</feature>
<evidence type="ECO:0000256" key="9">
    <source>
        <dbReference type="ARBA" id="ARBA00022833"/>
    </source>
</evidence>
<organism evidence="19 20">
    <name type="scientific">Legionella norrlandica</name>
    <dbReference type="NCBI Taxonomy" id="1498499"/>
    <lineage>
        <taxon>Bacteria</taxon>
        <taxon>Pseudomonadati</taxon>
        <taxon>Pseudomonadota</taxon>
        <taxon>Gammaproteobacteria</taxon>
        <taxon>Legionellales</taxon>
        <taxon>Legionellaceae</taxon>
        <taxon>Legionella</taxon>
    </lineage>
</organism>
<dbReference type="SMART" id="SM00116">
    <property type="entry name" value="CBS"/>
    <property type="match status" value="2"/>
</dbReference>
<feature type="active site" evidence="15">
    <location>
        <position position="75"/>
    </location>
</feature>
<keyword evidence="12 17" id="KW-0129">CBS domain</keyword>
<dbReference type="AlphaFoldDB" id="A0A0A2SX09"/>
<evidence type="ECO:0000256" key="8">
    <source>
        <dbReference type="ARBA" id="ARBA00022801"/>
    </source>
</evidence>
<evidence type="ECO:0000256" key="10">
    <source>
        <dbReference type="ARBA" id="ARBA00022989"/>
    </source>
</evidence>
<dbReference type="InterPro" id="IPR000644">
    <property type="entry name" value="CBS_dom"/>
</dbReference>
<dbReference type="Gene3D" id="3.10.580.10">
    <property type="entry name" value="CBS-domain"/>
    <property type="match status" value="1"/>
</dbReference>
<feature type="transmembrane region" description="Helical" evidence="14">
    <location>
        <begin position="56"/>
        <end position="73"/>
    </location>
</feature>
<evidence type="ECO:0000259" key="18">
    <source>
        <dbReference type="PROSITE" id="PS51371"/>
    </source>
</evidence>
<evidence type="ECO:0000313" key="19">
    <source>
        <dbReference type="EMBL" id="KGP63939.1"/>
    </source>
</evidence>
<keyword evidence="11 14" id="KW-0482">Metalloprotease</keyword>
<evidence type="ECO:0000256" key="17">
    <source>
        <dbReference type="PROSITE-ProRule" id="PRU00703"/>
    </source>
</evidence>